<dbReference type="AlphaFoldDB" id="A0A318LN72"/>
<feature type="region of interest" description="Disordered" evidence="1">
    <location>
        <begin position="60"/>
        <end position="84"/>
    </location>
</feature>
<feature type="domain" description="Glyoxalase-like" evidence="2">
    <location>
        <begin position="6"/>
        <end position="126"/>
    </location>
</feature>
<name>A0A318LN72_9PSEU</name>
<dbReference type="Pfam" id="PF18029">
    <property type="entry name" value="Glyoxalase_6"/>
    <property type="match status" value="1"/>
</dbReference>
<dbReference type="PANTHER" id="PTHR35908">
    <property type="entry name" value="HYPOTHETICAL FUSION PROTEIN"/>
    <property type="match status" value="1"/>
</dbReference>
<evidence type="ECO:0000313" key="3">
    <source>
        <dbReference type="EMBL" id="PXY28546.1"/>
    </source>
</evidence>
<dbReference type="EMBL" id="MASU01000009">
    <property type="protein sequence ID" value="PXY28546.1"/>
    <property type="molecule type" value="Genomic_DNA"/>
</dbReference>
<evidence type="ECO:0000313" key="4">
    <source>
        <dbReference type="Proteomes" id="UP000247892"/>
    </source>
</evidence>
<sequence>MALGVQVTFDAANPRRLAQFWALALDYEVEPEEPGQEGTLAAVADPAGQGPRLLFRRVPEERPGTGGVRLDVNASAPRPGTEQGWEQVRARVAVLTQGGATVLREVHDATGRCLVLRDPEGNEFRVR</sequence>
<dbReference type="Gene3D" id="3.10.180.10">
    <property type="entry name" value="2,3-Dihydroxybiphenyl 1,2-Dioxygenase, domain 1"/>
    <property type="match status" value="1"/>
</dbReference>
<dbReference type="RefSeq" id="WP_110339804.1">
    <property type="nucleotide sequence ID" value="NZ_JBHVKT010000039.1"/>
</dbReference>
<evidence type="ECO:0000256" key="1">
    <source>
        <dbReference type="SAM" id="MobiDB-lite"/>
    </source>
</evidence>
<dbReference type="OrthoDB" id="3212826at2"/>
<dbReference type="Proteomes" id="UP000247892">
    <property type="component" value="Unassembled WGS sequence"/>
</dbReference>
<organism evidence="3 4">
    <name type="scientific">Prauserella flavalba</name>
    <dbReference type="NCBI Taxonomy" id="1477506"/>
    <lineage>
        <taxon>Bacteria</taxon>
        <taxon>Bacillati</taxon>
        <taxon>Actinomycetota</taxon>
        <taxon>Actinomycetes</taxon>
        <taxon>Pseudonocardiales</taxon>
        <taxon>Pseudonocardiaceae</taxon>
        <taxon>Prauserella</taxon>
    </lineage>
</organism>
<proteinExistence type="predicted"/>
<keyword evidence="4" id="KW-1185">Reference proteome</keyword>
<protein>
    <recommendedName>
        <fullName evidence="2">Glyoxalase-like domain-containing protein</fullName>
    </recommendedName>
</protein>
<gene>
    <name evidence="3" type="ORF">BA062_21995</name>
</gene>
<dbReference type="InterPro" id="IPR041581">
    <property type="entry name" value="Glyoxalase_6"/>
</dbReference>
<dbReference type="PANTHER" id="PTHR35908:SF1">
    <property type="entry name" value="CONSERVED PROTEIN"/>
    <property type="match status" value="1"/>
</dbReference>
<evidence type="ECO:0000259" key="2">
    <source>
        <dbReference type="Pfam" id="PF18029"/>
    </source>
</evidence>
<accession>A0A318LN72</accession>
<comment type="caution">
    <text evidence="3">The sequence shown here is derived from an EMBL/GenBank/DDBJ whole genome shotgun (WGS) entry which is preliminary data.</text>
</comment>
<dbReference type="InterPro" id="IPR029068">
    <property type="entry name" value="Glyas_Bleomycin-R_OHBP_Dase"/>
</dbReference>
<dbReference type="SUPFAM" id="SSF54593">
    <property type="entry name" value="Glyoxalase/Bleomycin resistance protein/Dihydroxybiphenyl dioxygenase"/>
    <property type="match status" value="1"/>
</dbReference>
<reference evidence="3 4" key="1">
    <citation type="submission" date="2016-07" db="EMBL/GenBank/DDBJ databases">
        <title>Draft genome sequence of Prauserella sp. YIM 121212, isolated from alkaline soil.</title>
        <authorList>
            <person name="Ruckert C."/>
            <person name="Albersmeier A."/>
            <person name="Jiang C.-L."/>
            <person name="Jiang Y."/>
            <person name="Kalinowski J."/>
            <person name="Schneider O."/>
            <person name="Winkler A."/>
            <person name="Zotchev S.B."/>
        </authorList>
    </citation>
    <scope>NUCLEOTIDE SEQUENCE [LARGE SCALE GENOMIC DNA]</scope>
    <source>
        <strain evidence="3 4">YIM 121212</strain>
    </source>
</reference>